<feature type="transmembrane region" description="Helical" evidence="7">
    <location>
        <begin position="77"/>
        <end position="99"/>
    </location>
</feature>
<feature type="region of interest" description="Disordered" evidence="8">
    <location>
        <begin position="1"/>
        <end position="42"/>
    </location>
</feature>
<dbReference type="Proteomes" id="UP000677913">
    <property type="component" value="Unassembled WGS sequence"/>
</dbReference>
<evidence type="ECO:0000256" key="3">
    <source>
        <dbReference type="ARBA" id="ARBA00022475"/>
    </source>
</evidence>
<feature type="domain" description="ABC transmembrane type-1" evidence="9">
    <location>
        <begin position="129"/>
        <end position="313"/>
    </location>
</feature>
<feature type="transmembrane region" description="Helical" evidence="7">
    <location>
        <begin position="167"/>
        <end position="188"/>
    </location>
</feature>
<comment type="caution">
    <text evidence="10">The sequence shown here is derived from an EMBL/GenBank/DDBJ whole genome shotgun (WGS) entry which is preliminary data.</text>
</comment>
<keyword evidence="11" id="KW-1185">Reference proteome</keyword>
<evidence type="ECO:0000256" key="1">
    <source>
        <dbReference type="ARBA" id="ARBA00004651"/>
    </source>
</evidence>
<proteinExistence type="inferred from homology"/>
<feature type="transmembrane region" description="Helical" evidence="7">
    <location>
        <begin position="295"/>
        <end position="315"/>
    </location>
</feature>
<dbReference type="InterPro" id="IPR000515">
    <property type="entry name" value="MetI-like"/>
</dbReference>
<feature type="transmembrane region" description="Helical" evidence="7">
    <location>
        <begin position="194"/>
        <end position="214"/>
    </location>
</feature>
<name>A0A8J8BC29_9ACTN</name>
<keyword evidence="6 7" id="KW-0472">Membrane</keyword>
<comment type="subcellular location">
    <subcellularLocation>
        <location evidence="1 7">Cell membrane</location>
        <topology evidence="1 7">Multi-pass membrane protein</topology>
    </subcellularLocation>
</comment>
<dbReference type="PANTHER" id="PTHR30151">
    <property type="entry name" value="ALKANE SULFONATE ABC TRANSPORTER-RELATED, MEMBRANE SUBUNIT"/>
    <property type="match status" value="1"/>
</dbReference>
<evidence type="ECO:0000256" key="2">
    <source>
        <dbReference type="ARBA" id="ARBA00022448"/>
    </source>
</evidence>
<evidence type="ECO:0000256" key="7">
    <source>
        <dbReference type="RuleBase" id="RU363032"/>
    </source>
</evidence>
<reference evidence="10" key="1">
    <citation type="submission" date="2021-04" db="EMBL/GenBank/DDBJ databases">
        <title>Genome based classification of Actinospica acidithermotolerans sp. nov., an actinobacterium isolated from an Indonesian hot spring.</title>
        <authorList>
            <person name="Kusuma A.B."/>
            <person name="Putra K.E."/>
            <person name="Nafisah S."/>
            <person name="Loh J."/>
            <person name="Nouioui I."/>
            <person name="Goodfellow M."/>
        </authorList>
    </citation>
    <scope>NUCLEOTIDE SEQUENCE</scope>
    <source>
        <strain evidence="10">DSM 45618</strain>
    </source>
</reference>
<accession>A0A8J8BC29</accession>
<keyword evidence="5 7" id="KW-1133">Transmembrane helix</keyword>
<dbReference type="AlphaFoldDB" id="A0A8J8BC29"/>
<evidence type="ECO:0000256" key="5">
    <source>
        <dbReference type="ARBA" id="ARBA00022989"/>
    </source>
</evidence>
<dbReference type="PANTHER" id="PTHR30151:SF40">
    <property type="entry name" value="TRANSPORT SYSTEM INTEGRAL MEMBRANE PROTEIN"/>
    <property type="match status" value="1"/>
</dbReference>
<evidence type="ECO:0000313" key="11">
    <source>
        <dbReference type="Proteomes" id="UP000677913"/>
    </source>
</evidence>
<evidence type="ECO:0000256" key="4">
    <source>
        <dbReference type="ARBA" id="ARBA00022692"/>
    </source>
</evidence>
<keyword evidence="4 7" id="KW-0812">Transmembrane</keyword>
<dbReference type="Gene3D" id="1.10.3720.10">
    <property type="entry name" value="MetI-like"/>
    <property type="match status" value="1"/>
</dbReference>
<feature type="transmembrane region" description="Helical" evidence="7">
    <location>
        <begin position="133"/>
        <end position="155"/>
    </location>
</feature>
<dbReference type="CDD" id="cd06261">
    <property type="entry name" value="TM_PBP2"/>
    <property type="match status" value="1"/>
</dbReference>
<evidence type="ECO:0000256" key="8">
    <source>
        <dbReference type="SAM" id="MobiDB-lite"/>
    </source>
</evidence>
<protein>
    <submittedName>
        <fullName evidence="10">ABC transporter permease</fullName>
    </submittedName>
</protein>
<dbReference type="PROSITE" id="PS50928">
    <property type="entry name" value="ABC_TM1"/>
    <property type="match status" value="1"/>
</dbReference>
<dbReference type="EMBL" id="JAGSXH010000020">
    <property type="protein sequence ID" value="MBS2963100.1"/>
    <property type="molecule type" value="Genomic_DNA"/>
</dbReference>
<keyword evidence="2 7" id="KW-0813">Transport</keyword>
<evidence type="ECO:0000256" key="6">
    <source>
        <dbReference type="ARBA" id="ARBA00023136"/>
    </source>
</evidence>
<feature type="compositionally biased region" description="Low complexity" evidence="8">
    <location>
        <begin position="18"/>
        <end position="41"/>
    </location>
</feature>
<dbReference type="InterPro" id="IPR035906">
    <property type="entry name" value="MetI-like_sf"/>
</dbReference>
<dbReference type="Pfam" id="PF00528">
    <property type="entry name" value="BPD_transp_1"/>
    <property type="match status" value="1"/>
</dbReference>
<dbReference type="GO" id="GO:0005886">
    <property type="term" value="C:plasma membrane"/>
    <property type="evidence" value="ECO:0007669"/>
    <property type="project" value="UniProtKB-SubCell"/>
</dbReference>
<sequence>MPHDTAAHDTAARDTAARDTALPGAVAPGTAAGPAPVPAAADDGEQSLARLEAGLDALESAAVSDRRPWWRIVLSRLLPPAVALAAIVLVWDVLVWAHVRSGEIMLPGPGDVWNSLVAEWGPSRIGAAVWDSVYRAAIGFTASVLIGTVLGLLIARIAPLRAAVQPLLSGLQNLPSVAWVPIGIIWFGVSPATIYTVVLLGAVPSIAVGLIDGLDRVPPIYLRVGRNLGARGLDSVRFVLIPAALPGYVSGMKQGWAFAWRSLMAAELIAISPQLGPGVGQVMKFAQENLDLPLALGSIIIILIIGIGINQLFFAPLERRLLRTRGLSRS</sequence>
<evidence type="ECO:0000259" key="9">
    <source>
        <dbReference type="PROSITE" id="PS50928"/>
    </source>
</evidence>
<gene>
    <name evidence="10" type="ORF">KGA66_08595</name>
</gene>
<organism evidence="10 11">
    <name type="scientific">Actinocrinis puniceicyclus</name>
    <dbReference type="NCBI Taxonomy" id="977794"/>
    <lineage>
        <taxon>Bacteria</taxon>
        <taxon>Bacillati</taxon>
        <taxon>Actinomycetota</taxon>
        <taxon>Actinomycetes</taxon>
        <taxon>Catenulisporales</taxon>
        <taxon>Actinospicaceae</taxon>
        <taxon>Actinocrinis</taxon>
    </lineage>
</organism>
<keyword evidence="3" id="KW-1003">Cell membrane</keyword>
<comment type="similarity">
    <text evidence="7">Belongs to the binding-protein-dependent transport system permease family.</text>
</comment>
<dbReference type="SUPFAM" id="SSF161098">
    <property type="entry name" value="MetI-like"/>
    <property type="match status" value="1"/>
</dbReference>
<feature type="compositionally biased region" description="Basic and acidic residues" evidence="8">
    <location>
        <begin position="1"/>
        <end position="17"/>
    </location>
</feature>
<dbReference type="GO" id="GO:0055085">
    <property type="term" value="P:transmembrane transport"/>
    <property type="evidence" value="ECO:0007669"/>
    <property type="project" value="InterPro"/>
</dbReference>
<evidence type="ECO:0000313" key="10">
    <source>
        <dbReference type="EMBL" id="MBS2963100.1"/>
    </source>
</evidence>